<keyword evidence="1" id="KW-0482">Metalloprotease</keyword>
<dbReference type="GO" id="GO:0004222">
    <property type="term" value="F:metalloendopeptidase activity"/>
    <property type="evidence" value="ECO:0007669"/>
    <property type="project" value="UniProtKB-UniRule"/>
</dbReference>
<protein>
    <recommendedName>
        <fullName evidence="2">Peptidase M12A domain-containing protein</fullName>
    </recommendedName>
</protein>
<dbReference type="AlphaFoldDB" id="A0A2U8PZI7"/>
<proteinExistence type="predicted"/>
<dbReference type="PROSITE" id="PS51864">
    <property type="entry name" value="ASTACIN"/>
    <property type="match status" value="1"/>
</dbReference>
<comment type="caution">
    <text evidence="1">Lacks conserved residue(s) required for the propagation of feature annotation.</text>
</comment>
<evidence type="ECO:0000259" key="2">
    <source>
        <dbReference type="PROSITE" id="PS51864"/>
    </source>
</evidence>
<dbReference type="EMBL" id="CP029426">
    <property type="protein sequence ID" value="AWM03069.1"/>
    <property type="molecule type" value="Genomic_DNA"/>
</dbReference>
<feature type="active site" evidence="1">
    <location>
        <position position="304"/>
    </location>
</feature>
<keyword evidence="1" id="KW-0862">Zinc</keyword>
<keyword evidence="1" id="KW-0645">Protease</keyword>
<dbReference type="SUPFAM" id="SSF55486">
    <property type="entry name" value="Metalloproteases ('zincins'), catalytic domain"/>
    <property type="match status" value="1"/>
</dbReference>
<comment type="cofactor">
    <cofactor evidence="1">
        <name>Zn(2+)</name>
        <dbReference type="ChEBI" id="CHEBI:29105"/>
    </cofactor>
    <text evidence="1">Binds 1 zinc ion per subunit.</text>
</comment>
<dbReference type="PANTHER" id="PTHR10127:SF850">
    <property type="entry name" value="METALLOENDOPEPTIDASE"/>
    <property type="match status" value="1"/>
</dbReference>
<keyword evidence="1" id="KW-0479">Metal-binding</keyword>
<dbReference type="GO" id="GO:0008270">
    <property type="term" value="F:zinc ion binding"/>
    <property type="evidence" value="ECO:0007669"/>
    <property type="project" value="UniProtKB-UniRule"/>
</dbReference>
<dbReference type="PANTHER" id="PTHR10127">
    <property type="entry name" value="DISCOIDIN, CUB, EGF, LAMININ , AND ZINC METALLOPROTEASE DOMAIN CONTAINING"/>
    <property type="match status" value="1"/>
</dbReference>
<reference evidence="3 4" key="1">
    <citation type="journal article" date="2017" name="Syst. Appl. Microbiol.">
        <title>Soybeans inoculated with root zone soils of Canadian native legumes harbour diverse and novel Bradyrhizobium spp. that possess agricultural potential.</title>
        <authorList>
            <person name="Bromfield E.S.P."/>
            <person name="Cloutier S."/>
            <person name="Tambong J.T."/>
            <person name="Tran Thi T.V."/>
        </authorList>
    </citation>
    <scope>NUCLEOTIDE SEQUENCE [LARGE SCALE GENOMIC DNA]</scope>
    <source>
        <strain evidence="3 4">39S1MB</strain>
    </source>
</reference>
<dbReference type="InterPro" id="IPR001506">
    <property type="entry name" value="Peptidase_M12A"/>
</dbReference>
<evidence type="ECO:0000256" key="1">
    <source>
        <dbReference type="PROSITE-ProRule" id="PRU01211"/>
    </source>
</evidence>
<dbReference type="GO" id="GO:0006508">
    <property type="term" value="P:proteolysis"/>
    <property type="evidence" value="ECO:0007669"/>
    <property type="project" value="UniProtKB-KW"/>
</dbReference>
<dbReference type="PRINTS" id="PR00480">
    <property type="entry name" value="ASTACIN"/>
</dbReference>
<organism evidence="3 4">
    <name type="scientific">Bradyrhizobium amphicarpaeae</name>
    <dbReference type="NCBI Taxonomy" id="1404768"/>
    <lineage>
        <taxon>Bacteria</taxon>
        <taxon>Pseudomonadati</taxon>
        <taxon>Pseudomonadota</taxon>
        <taxon>Alphaproteobacteria</taxon>
        <taxon>Hyphomicrobiales</taxon>
        <taxon>Nitrobacteraceae</taxon>
        <taxon>Bradyrhizobium</taxon>
    </lineage>
</organism>
<evidence type="ECO:0000313" key="4">
    <source>
        <dbReference type="Proteomes" id="UP000215884"/>
    </source>
</evidence>
<evidence type="ECO:0000313" key="3">
    <source>
        <dbReference type="EMBL" id="AWM03069.1"/>
    </source>
</evidence>
<name>A0A2U8PZI7_9BRAD</name>
<feature type="binding site" evidence="1">
    <location>
        <position position="303"/>
    </location>
    <ligand>
        <name>Zn(2+)</name>
        <dbReference type="ChEBI" id="CHEBI:29105"/>
        <note>catalytic</note>
    </ligand>
</feature>
<dbReference type="Pfam" id="PF01400">
    <property type="entry name" value="Astacin"/>
    <property type="match status" value="1"/>
</dbReference>
<reference evidence="3 4" key="2">
    <citation type="journal article" date="2019" name="Int. J. Syst. Evol. Microbiol.">
        <title>Description and complete genome sequence of Bradyrhizobium amphicarpaeae sp. nov., harbouring photosystem and nitrogen-fixation genes.</title>
        <authorList>
            <person name="Bromfield E.S.P."/>
            <person name="Cloutier S."/>
            <person name="Nguyen H.D.T."/>
        </authorList>
    </citation>
    <scope>NUCLEOTIDE SEQUENCE [LARGE SCALE GENOMIC DNA]</scope>
    <source>
        <strain evidence="3 4">39S1MB</strain>
    </source>
</reference>
<dbReference type="InterPro" id="IPR024079">
    <property type="entry name" value="MetalloPept_cat_dom_sf"/>
</dbReference>
<dbReference type="KEGG" id="brq:CIT40_25565"/>
<dbReference type="SMART" id="SM00235">
    <property type="entry name" value="ZnMc"/>
    <property type="match status" value="1"/>
</dbReference>
<feature type="binding site" evidence="1">
    <location>
        <position position="307"/>
    </location>
    <ligand>
        <name>Zn(2+)</name>
        <dbReference type="ChEBI" id="CHEBI:29105"/>
        <note>catalytic</note>
    </ligand>
</feature>
<feature type="binding site" evidence="1">
    <location>
        <position position="313"/>
    </location>
    <ligand>
        <name>Zn(2+)</name>
        <dbReference type="ChEBI" id="CHEBI:29105"/>
        <note>catalytic</note>
    </ligand>
</feature>
<gene>
    <name evidence="3" type="ORF">CIT40_25565</name>
</gene>
<keyword evidence="4" id="KW-1185">Reference proteome</keyword>
<feature type="domain" description="Peptidase M12A" evidence="2">
    <location>
        <begin position="200"/>
        <end position="429"/>
    </location>
</feature>
<dbReference type="Proteomes" id="UP000215884">
    <property type="component" value="Chromosome"/>
</dbReference>
<dbReference type="Gene3D" id="3.40.390.10">
    <property type="entry name" value="Collagenase (Catalytic Domain)"/>
    <property type="match status" value="1"/>
</dbReference>
<sequence>MRNASHVPPFEGERIERHIVPARIEETDMKAVALACVLGLVATGPAATQPAPSPTPTITITPKPRPSTLRLLKVTAAIKNDALRRIDRGTVARNPGAPSMAATKLVDTRLGSAVAGFQQQFEQMRLRQAAANKQNPQFIGVIDSMKVGETEISLERRKVRTGRGVQNLLLTRFNGQYVYDGDLIVPWTAIETGNATTFSAGVAGTFGKGSLWDDAIIPFEVDSNFCCRDALADAIAFYEANTIFRFVPRDGHETYVRLVNAEPFTTSRSELGKAHGENIIRIQGTRLDGSPADSSSLSTTIQHEIGHELGLIHEHLRSDRDKFIARNPSCAVKDIFQGIYEGWIDVGQVAIVDDSAELLTGYDFDSLMHYSFGLDTNGDGFGDCSTWVRIATCPGRDPTSPRCNSTFSSFQLTRSDIEGLHKLYGRIPNDPDIRTFAGDNVRYRGRKVDHCLQGLPIGQNGCSAESRGAAADAFCRAKGFQHGVGITSESAWGEHSGYDVVVGWKNVWGTDVISSVTCEGRSSDPERVSSGDLEAQVFTGDEIKVGGRRVDRCVHGGGIVGDRCSEENQERIANRFCELKGFDRSSSESTDFAVEINATGFHPSTNDFRNVSSLDIFNEVTCVRRPRATAATSLTFSGANVVHRGKRIDRCLQGTSFGEDGCSAAAQRRVATEFCRVKGFRDASNIQLQGDVGEHSIFDKVVGWKNAWGTDVISAVTCENETEDAEAVRTNTLEERKFSGTRVKLSDRHIDRCVHGDGISGDRCSVVNQRRIANKFCELKEFDHATVFETDGSVDLNTTGFRPKTDDFQNVSSLDIFTQITCVRAPS</sequence>
<dbReference type="InterPro" id="IPR006026">
    <property type="entry name" value="Peptidase_Metallo"/>
</dbReference>
<dbReference type="OrthoDB" id="8455098at2"/>
<keyword evidence="1" id="KW-0378">Hydrolase</keyword>
<accession>A0A2U8PZI7</accession>